<dbReference type="NCBIfam" id="TIGR01447">
    <property type="entry name" value="recD"/>
    <property type="match status" value="1"/>
</dbReference>
<evidence type="ECO:0000256" key="6">
    <source>
        <dbReference type="ARBA" id="ARBA00022839"/>
    </source>
</evidence>
<dbReference type="GO" id="GO:0008854">
    <property type="term" value="F:exodeoxyribonuclease V activity"/>
    <property type="evidence" value="ECO:0007669"/>
    <property type="project" value="UniProtKB-EC"/>
</dbReference>
<feature type="domain" description="UvrD-like helicase C-terminal" evidence="11">
    <location>
        <begin position="463"/>
        <end position="507"/>
    </location>
</feature>
<evidence type="ECO:0000256" key="2">
    <source>
        <dbReference type="ARBA" id="ARBA00022741"/>
    </source>
</evidence>
<dbReference type="Proteomes" id="UP000777265">
    <property type="component" value="Unassembled WGS sequence"/>
</dbReference>
<dbReference type="GO" id="GO:0003677">
    <property type="term" value="F:DNA binding"/>
    <property type="evidence" value="ECO:0007669"/>
    <property type="project" value="UniProtKB-KW"/>
</dbReference>
<dbReference type="CDD" id="cd18809">
    <property type="entry name" value="SF1_C_RecD"/>
    <property type="match status" value="1"/>
</dbReference>
<dbReference type="Gene3D" id="1.10.10.1020">
    <property type="entry name" value="RecBCD complex, subunit RecD, N-terminal domain"/>
    <property type="match status" value="1"/>
</dbReference>
<accession>A0A971M2C2</accession>
<organism evidence="12 13">
    <name type="scientific">Syntrophorhabdus aromaticivorans</name>
    <dbReference type="NCBI Taxonomy" id="328301"/>
    <lineage>
        <taxon>Bacteria</taxon>
        <taxon>Pseudomonadati</taxon>
        <taxon>Thermodesulfobacteriota</taxon>
        <taxon>Syntrophorhabdia</taxon>
        <taxon>Syntrophorhabdales</taxon>
        <taxon>Syntrophorhabdaceae</taxon>
        <taxon>Syntrophorhabdus</taxon>
    </lineage>
</organism>
<evidence type="ECO:0000256" key="10">
    <source>
        <dbReference type="ARBA" id="ARBA00023235"/>
    </source>
</evidence>
<dbReference type="AlphaFoldDB" id="A0A971M2C2"/>
<dbReference type="PANTHER" id="PTHR43788">
    <property type="entry name" value="DNA2/NAM7 HELICASE FAMILY MEMBER"/>
    <property type="match status" value="1"/>
</dbReference>
<dbReference type="InterPro" id="IPR006344">
    <property type="entry name" value="RecD"/>
</dbReference>
<keyword evidence="6" id="KW-0269">Exonuclease</keyword>
<evidence type="ECO:0000256" key="5">
    <source>
        <dbReference type="ARBA" id="ARBA00022806"/>
    </source>
</evidence>
<keyword evidence="4 12" id="KW-0378">Hydrolase</keyword>
<keyword evidence="8" id="KW-0238">DNA-binding</keyword>
<evidence type="ECO:0000259" key="11">
    <source>
        <dbReference type="Pfam" id="PF13538"/>
    </source>
</evidence>
<gene>
    <name evidence="12" type="primary">recD</name>
    <name evidence="12" type="ORF">GXY80_04395</name>
</gene>
<dbReference type="Gene3D" id="3.40.50.300">
    <property type="entry name" value="P-loop containing nucleotide triphosphate hydrolases"/>
    <property type="match status" value="3"/>
</dbReference>
<dbReference type="GO" id="GO:0009338">
    <property type="term" value="C:exodeoxyribonuclease V complex"/>
    <property type="evidence" value="ECO:0007669"/>
    <property type="project" value="InterPro"/>
</dbReference>
<proteinExistence type="inferred from homology"/>
<evidence type="ECO:0000313" key="12">
    <source>
        <dbReference type="EMBL" id="NLW34708.1"/>
    </source>
</evidence>
<dbReference type="EC" id="3.1.11.5" evidence="12"/>
<sequence>CPDLEEWVNDLREAPVVGKPGDFRPLILDEKHRLYLYRYRLYEQELARFITGRMDHHAQSVDADVLVDSLKRLFPDGDGGETDWQGVAAVVTAYRKLSIISGGPGTGKTYTVARILALLVEQAKAGRIATALAAPTGKAAARLAGMIRDAKGTLNCTPDVKAAIPEEASTIHRLLGATAKAGTFRFNKTTPLPYDVVVVDEASMVDLPLMAKLVGALPEHSRLILLGDKDQLASVEPGAVFGDICGTDRIVPSLPGLAKMVEAMSVCRPLKEGGHAGALPDFVTVLKKSYRFSADAGIGSLATAVNKGDSHGVFALLKEQICGEVIWREAPPPESLEGAIEERLGHIYRDYFAGQTPEEVFSLFGGFHLLCALRQGPYGAAAVNRLVESIARRKGFIRPEGRWYRGQPVMVTSNDYHLRLFNGDIGILLPDPEAGAQLRVYFPTEKGTFRKLLPGRLSEWETAFAMTVHKSQGSEFEHVMILLPDRFSEVLTRELIYTAITRARKTVEIWGRKDVLAEALSRTTRRQSGLRDALSKFC</sequence>
<feature type="non-terminal residue" evidence="12">
    <location>
        <position position="1"/>
    </location>
</feature>
<evidence type="ECO:0000313" key="13">
    <source>
        <dbReference type="Proteomes" id="UP000777265"/>
    </source>
</evidence>
<dbReference type="EMBL" id="JAAYEE010000074">
    <property type="protein sequence ID" value="NLW34708.1"/>
    <property type="molecule type" value="Genomic_DNA"/>
</dbReference>
<keyword evidence="2" id="KW-0547">Nucleotide-binding</keyword>
<dbReference type="GO" id="GO:0005524">
    <property type="term" value="F:ATP binding"/>
    <property type="evidence" value="ECO:0007669"/>
    <property type="project" value="UniProtKB-KW"/>
</dbReference>
<name>A0A971M2C2_9BACT</name>
<reference evidence="12" key="1">
    <citation type="journal article" date="2020" name="Biotechnol. Biofuels">
        <title>New insights from the biogas microbiome by comprehensive genome-resolved metagenomics of nearly 1600 species originating from multiple anaerobic digesters.</title>
        <authorList>
            <person name="Campanaro S."/>
            <person name="Treu L."/>
            <person name="Rodriguez-R L.M."/>
            <person name="Kovalovszki A."/>
            <person name="Ziels R.M."/>
            <person name="Maus I."/>
            <person name="Zhu X."/>
            <person name="Kougias P.G."/>
            <person name="Basile A."/>
            <person name="Luo G."/>
            <person name="Schluter A."/>
            <person name="Konstantinidis K.T."/>
            <person name="Angelidaki I."/>
        </authorList>
    </citation>
    <scope>NUCLEOTIDE SEQUENCE</scope>
    <source>
        <strain evidence="12">AS06rmzACSIP_7</strain>
    </source>
</reference>
<dbReference type="InterPro" id="IPR027417">
    <property type="entry name" value="P-loop_NTPase"/>
</dbReference>
<keyword evidence="7" id="KW-0067">ATP-binding</keyword>
<comment type="caution">
    <text evidence="12">The sequence shown here is derived from an EMBL/GenBank/DDBJ whole genome shotgun (WGS) entry which is preliminary data.</text>
</comment>
<reference evidence="12" key="2">
    <citation type="submission" date="2020-01" db="EMBL/GenBank/DDBJ databases">
        <authorList>
            <person name="Campanaro S."/>
        </authorList>
    </citation>
    <scope>NUCLEOTIDE SEQUENCE</scope>
    <source>
        <strain evidence="12">AS06rmzACSIP_7</strain>
    </source>
</reference>
<keyword evidence="9" id="KW-0234">DNA repair</keyword>
<dbReference type="GO" id="GO:0006310">
    <property type="term" value="P:DNA recombination"/>
    <property type="evidence" value="ECO:0007669"/>
    <property type="project" value="InterPro"/>
</dbReference>
<dbReference type="PANTHER" id="PTHR43788:SF6">
    <property type="entry name" value="DNA HELICASE B"/>
    <property type="match status" value="1"/>
</dbReference>
<dbReference type="InterPro" id="IPR027785">
    <property type="entry name" value="UvrD-like_helicase_C"/>
</dbReference>
<evidence type="ECO:0000256" key="7">
    <source>
        <dbReference type="ARBA" id="ARBA00022840"/>
    </source>
</evidence>
<dbReference type="CDD" id="cd17933">
    <property type="entry name" value="DEXSc_RecD-like"/>
    <property type="match status" value="1"/>
</dbReference>
<protein>
    <submittedName>
        <fullName evidence="12">Exodeoxyribonuclease V subunit alpha</fullName>
        <ecNumber evidence="12">3.1.11.5</ecNumber>
    </submittedName>
</protein>
<evidence type="ECO:0000256" key="8">
    <source>
        <dbReference type="ARBA" id="ARBA00023125"/>
    </source>
</evidence>
<evidence type="ECO:0000256" key="4">
    <source>
        <dbReference type="ARBA" id="ARBA00022801"/>
    </source>
</evidence>
<dbReference type="Pfam" id="PF13245">
    <property type="entry name" value="AAA_19"/>
    <property type="match status" value="1"/>
</dbReference>
<evidence type="ECO:0000256" key="3">
    <source>
        <dbReference type="ARBA" id="ARBA00022763"/>
    </source>
</evidence>
<dbReference type="InterPro" id="IPR050534">
    <property type="entry name" value="Coronavir_polyprotein_1ab"/>
</dbReference>
<dbReference type="GO" id="GO:0006302">
    <property type="term" value="P:double-strand break repair"/>
    <property type="evidence" value="ECO:0007669"/>
    <property type="project" value="InterPro"/>
</dbReference>
<evidence type="ECO:0000256" key="9">
    <source>
        <dbReference type="ARBA" id="ARBA00023204"/>
    </source>
</evidence>
<dbReference type="Pfam" id="PF13538">
    <property type="entry name" value="UvrD_C_2"/>
    <property type="match status" value="1"/>
</dbReference>
<dbReference type="GO" id="GO:0017116">
    <property type="term" value="F:single-stranded DNA helicase activity"/>
    <property type="evidence" value="ECO:0007669"/>
    <property type="project" value="TreeGrafter"/>
</dbReference>
<keyword evidence="1" id="KW-0540">Nuclease</keyword>
<dbReference type="InterPro" id="IPR041851">
    <property type="entry name" value="RecD_N_sf"/>
</dbReference>
<keyword evidence="10" id="KW-0413">Isomerase</keyword>
<keyword evidence="3" id="KW-0227">DNA damage</keyword>
<keyword evidence="5" id="KW-0347">Helicase</keyword>
<dbReference type="HAMAP" id="MF_01487">
    <property type="entry name" value="RecD"/>
    <property type="match status" value="1"/>
</dbReference>
<dbReference type="SUPFAM" id="SSF52540">
    <property type="entry name" value="P-loop containing nucleoside triphosphate hydrolases"/>
    <property type="match status" value="2"/>
</dbReference>
<evidence type="ECO:0000256" key="1">
    <source>
        <dbReference type="ARBA" id="ARBA00022722"/>
    </source>
</evidence>